<feature type="compositionally biased region" description="Basic and acidic residues" evidence="1">
    <location>
        <begin position="203"/>
        <end position="219"/>
    </location>
</feature>
<dbReference type="PANTHER" id="PTHR37171:SF1">
    <property type="entry name" value="SERINE_THREONINE-PROTEIN KINASE YRZF-RELATED"/>
    <property type="match status" value="1"/>
</dbReference>
<accession>A0ABR2XGX6</accession>
<feature type="compositionally biased region" description="Pro residues" evidence="1">
    <location>
        <begin position="227"/>
        <end position="238"/>
    </location>
</feature>
<evidence type="ECO:0000313" key="3">
    <source>
        <dbReference type="Proteomes" id="UP001465668"/>
    </source>
</evidence>
<evidence type="ECO:0008006" key="4">
    <source>
        <dbReference type="Google" id="ProtNLM"/>
    </source>
</evidence>
<gene>
    <name evidence="2" type="ORF">SCAR479_10178</name>
</gene>
<evidence type="ECO:0000313" key="2">
    <source>
        <dbReference type="EMBL" id="KAK9773056.1"/>
    </source>
</evidence>
<feature type="compositionally biased region" description="Polar residues" evidence="1">
    <location>
        <begin position="172"/>
        <end position="190"/>
    </location>
</feature>
<reference evidence="2 3" key="1">
    <citation type="submission" date="2024-02" db="EMBL/GenBank/DDBJ databases">
        <title>First draft genome assembly of two strains of Seiridium cardinale.</title>
        <authorList>
            <person name="Emiliani G."/>
            <person name="Scali E."/>
        </authorList>
    </citation>
    <scope>NUCLEOTIDE SEQUENCE [LARGE SCALE GENOMIC DNA]</scope>
    <source>
        <strain evidence="2 3">BM-138-000479</strain>
    </source>
</reference>
<dbReference type="EMBL" id="JARVKM010000054">
    <property type="protein sequence ID" value="KAK9773056.1"/>
    <property type="molecule type" value="Genomic_DNA"/>
</dbReference>
<comment type="caution">
    <text evidence="2">The sequence shown here is derived from an EMBL/GenBank/DDBJ whole genome shotgun (WGS) entry which is preliminary data.</text>
</comment>
<protein>
    <recommendedName>
        <fullName evidence="4">Protein kinase domain-containing protein</fullName>
    </recommendedName>
</protein>
<organism evidence="2 3">
    <name type="scientific">Seiridium cardinale</name>
    <dbReference type="NCBI Taxonomy" id="138064"/>
    <lineage>
        <taxon>Eukaryota</taxon>
        <taxon>Fungi</taxon>
        <taxon>Dikarya</taxon>
        <taxon>Ascomycota</taxon>
        <taxon>Pezizomycotina</taxon>
        <taxon>Sordariomycetes</taxon>
        <taxon>Xylariomycetidae</taxon>
        <taxon>Amphisphaeriales</taxon>
        <taxon>Sporocadaceae</taxon>
        <taxon>Seiridium</taxon>
    </lineage>
</organism>
<proteinExistence type="predicted"/>
<name>A0ABR2XGX6_9PEZI</name>
<dbReference type="Proteomes" id="UP001465668">
    <property type="component" value="Unassembled WGS sequence"/>
</dbReference>
<dbReference type="PANTHER" id="PTHR37171">
    <property type="entry name" value="SERINE/THREONINE-PROTEIN KINASE YRZF-RELATED"/>
    <property type="match status" value="1"/>
</dbReference>
<dbReference type="InterPro" id="IPR052396">
    <property type="entry name" value="Meiotic_Drive_Suppr_Kinase"/>
</dbReference>
<evidence type="ECO:0000256" key="1">
    <source>
        <dbReference type="SAM" id="MobiDB-lite"/>
    </source>
</evidence>
<dbReference type="InterPro" id="IPR011009">
    <property type="entry name" value="Kinase-like_dom_sf"/>
</dbReference>
<dbReference type="SUPFAM" id="SSF56112">
    <property type="entry name" value="Protein kinase-like (PK-like)"/>
    <property type="match status" value="1"/>
</dbReference>
<keyword evidence="3" id="KW-1185">Reference proteome</keyword>
<feature type="region of interest" description="Disordered" evidence="1">
    <location>
        <begin position="161"/>
        <end position="266"/>
    </location>
</feature>
<sequence>MLYVAEYKAPHKLTAPHLRAGLRLMNIFKEVVNRKTIPTAADPEARFEYYAEKLTAAAITQTYNYMIEGGLEYGILTTGETIVFLKVDWRDPATLLYHLAEPGPEAAAHPTEYHFCTAVAQYLAFTLMALGSPEEGLRSHPQEERRRAIDSLQRWAEDFETTLRSIPKNERSPPTGSTYAPTTYTKTSRSPYVFRNKTRRRHTGDDRPRNPIRRDHDTESSSDESPPGGPDSPSPSEPPSQVRRSERILAQRPRGGGAGGRGGERGRQYCTQQCLLGLVRGGPLDKQCPNVLLHRQSGLESVNHPINHNEFLRLLYRQLQKSLDDGVTKLGFGGSRGVLFQVTLIAYGYTFVCKGTVAAFIPDLQHEEMVYQQLKQRQGTNVPVFLGTVDLRKMGKIYYYDHRVYIEYMMFLSWGGKTDSSVTNKEVKQCLGAIHQAGVVHGDVRWANVLRHPQTGKVMMIDFERSVVKLIRRPLGQVVPNKRVWTHGGSMEKVGTARCEMGFRDDILAADAEFSTCEDGEWW</sequence>